<gene>
    <name evidence="3" type="ORF">BCV19_14250</name>
</gene>
<dbReference type="PANTHER" id="PTHR12526">
    <property type="entry name" value="GLYCOSYLTRANSFERASE"/>
    <property type="match status" value="1"/>
</dbReference>
<dbReference type="InterPro" id="IPR001296">
    <property type="entry name" value="Glyco_trans_1"/>
</dbReference>
<dbReference type="Pfam" id="PF13439">
    <property type="entry name" value="Glyco_transf_4"/>
    <property type="match status" value="1"/>
</dbReference>
<dbReference type="Proteomes" id="UP000235405">
    <property type="component" value="Unassembled WGS sequence"/>
</dbReference>
<name>A0A2N7CB78_VIBSP</name>
<dbReference type="Gene3D" id="3.40.50.2000">
    <property type="entry name" value="Glycogen Phosphorylase B"/>
    <property type="match status" value="2"/>
</dbReference>
<feature type="domain" description="Glycosyl transferase family 1" evidence="1">
    <location>
        <begin position="203"/>
        <end position="351"/>
    </location>
</feature>
<dbReference type="AlphaFoldDB" id="A0A2N7CB78"/>
<dbReference type="GO" id="GO:1901135">
    <property type="term" value="P:carbohydrate derivative metabolic process"/>
    <property type="evidence" value="ECO:0007669"/>
    <property type="project" value="UniProtKB-ARBA"/>
</dbReference>
<dbReference type="InterPro" id="IPR028098">
    <property type="entry name" value="Glyco_trans_4-like_N"/>
</dbReference>
<dbReference type="EMBL" id="MCSW01000196">
    <property type="protein sequence ID" value="PMF19017.1"/>
    <property type="molecule type" value="Genomic_DNA"/>
</dbReference>
<accession>A0A2N7CB78</accession>
<comment type="caution">
    <text evidence="3">The sequence shown here is derived from an EMBL/GenBank/DDBJ whole genome shotgun (WGS) entry which is preliminary data.</text>
</comment>
<dbReference type="PANTHER" id="PTHR12526:SF638">
    <property type="entry name" value="SPORE COAT PROTEIN SA"/>
    <property type="match status" value="1"/>
</dbReference>
<feature type="domain" description="Glycosyltransferase subfamily 4-like N-terminal" evidence="2">
    <location>
        <begin position="27"/>
        <end position="177"/>
    </location>
</feature>
<evidence type="ECO:0000259" key="2">
    <source>
        <dbReference type="Pfam" id="PF13439"/>
    </source>
</evidence>
<evidence type="ECO:0000313" key="4">
    <source>
        <dbReference type="Proteomes" id="UP000235405"/>
    </source>
</evidence>
<evidence type="ECO:0000259" key="1">
    <source>
        <dbReference type="Pfam" id="PF00534"/>
    </source>
</evidence>
<reference evidence="4" key="1">
    <citation type="submission" date="2016-07" db="EMBL/GenBank/DDBJ databases">
        <title>Nontailed viruses are major unrecognized killers of bacteria in the ocean.</title>
        <authorList>
            <person name="Kauffman K."/>
            <person name="Hussain F."/>
            <person name="Yang J."/>
            <person name="Arevalo P."/>
            <person name="Brown J."/>
            <person name="Cutler M."/>
            <person name="Kelly L."/>
            <person name="Polz M.F."/>
        </authorList>
    </citation>
    <scope>NUCLEOTIDE SEQUENCE [LARGE SCALE GENOMIC DNA]</scope>
    <source>
        <strain evidence="4">10N.286.54.F3</strain>
    </source>
</reference>
<dbReference type="SUPFAM" id="SSF53756">
    <property type="entry name" value="UDP-Glycosyltransferase/glycogen phosphorylase"/>
    <property type="match status" value="1"/>
</dbReference>
<dbReference type="RefSeq" id="WP_102456326.1">
    <property type="nucleotide sequence ID" value="NZ_MCSW01000196.1"/>
</dbReference>
<sequence length="374" mass="41514">MSTIKPSQGVLNVNLHEIWLLIDSQTFGGIETHVLELAQGLISESAQYSDAVRIVLLTKFNPEAIIVEKLNTLNIPFSYLSDLALCCSDSSGNSATQLKRAVQHYQPRLIHAHGYKASLVSKLIKLPPCFNNAKQITTYHAGETPTGKVWLYDWLDRYSSFLSDQSLVVSEKIKAKVPSKTHQLNNFVKVPTGLTPLPSSSPFHVGFVGRLSHEKAPDRFVALAKQFPDVRFELFGDGPEMDVLAKSQPDNVTFHGHQTNMDDVWSQIDLLIIPSRFEGLPMAALEAMIRGIPVLATSVGNLPKLIVHQVNGYLANSESDSETALVLEQHLSSWMSLTSEQRDSLKSNAIETVKDQYSPQAVVPQLLEIYQLDR</sequence>
<dbReference type="CDD" id="cd03801">
    <property type="entry name" value="GT4_PimA-like"/>
    <property type="match status" value="1"/>
</dbReference>
<proteinExistence type="predicted"/>
<organism evidence="3 4">
    <name type="scientific">Vibrio splendidus</name>
    <dbReference type="NCBI Taxonomy" id="29497"/>
    <lineage>
        <taxon>Bacteria</taxon>
        <taxon>Pseudomonadati</taxon>
        <taxon>Pseudomonadota</taxon>
        <taxon>Gammaproteobacteria</taxon>
        <taxon>Vibrionales</taxon>
        <taxon>Vibrionaceae</taxon>
        <taxon>Vibrio</taxon>
    </lineage>
</organism>
<protein>
    <submittedName>
        <fullName evidence="3">Glycosyl transferase family 1</fullName>
    </submittedName>
</protein>
<evidence type="ECO:0000313" key="3">
    <source>
        <dbReference type="EMBL" id="PMF19017.1"/>
    </source>
</evidence>
<dbReference type="Pfam" id="PF00534">
    <property type="entry name" value="Glycos_transf_1"/>
    <property type="match status" value="1"/>
</dbReference>
<dbReference type="GO" id="GO:0016757">
    <property type="term" value="F:glycosyltransferase activity"/>
    <property type="evidence" value="ECO:0007669"/>
    <property type="project" value="InterPro"/>
</dbReference>
<keyword evidence="3" id="KW-0808">Transferase</keyword>